<organism evidence="1 2">
    <name type="scientific">Populus alba x Populus x berolinensis</name>
    <dbReference type="NCBI Taxonomy" id="444605"/>
    <lineage>
        <taxon>Eukaryota</taxon>
        <taxon>Viridiplantae</taxon>
        <taxon>Streptophyta</taxon>
        <taxon>Embryophyta</taxon>
        <taxon>Tracheophyta</taxon>
        <taxon>Spermatophyta</taxon>
        <taxon>Magnoliopsida</taxon>
        <taxon>eudicotyledons</taxon>
        <taxon>Gunneridae</taxon>
        <taxon>Pentapetalae</taxon>
        <taxon>rosids</taxon>
        <taxon>fabids</taxon>
        <taxon>Malpighiales</taxon>
        <taxon>Salicaceae</taxon>
        <taxon>Saliceae</taxon>
        <taxon>Populus</taxon>
    </lineage>
</organism>
<gene>
    <name evidence="1" type="ORF">NC653_004429</name>
</gene>
<accession>A0AAD6RU05</accession>
<proteinExistence type="predicted"/>
<name>A0AAD6RU05_9ROSI</name>
<dbReference type="Proteomes" id="UP001164929">
    <property type="component" value="Chromosome 1"/>
</dbReference>
<protein>
    <submittedName>
        <fullName evidence="1">Uncharacterized protein</fullName>
    </submittedName>
</protein>
<evidence type="ECO:0000313" key="2">
    <source>
        <dbReference type="Proteomes" id="UP001164929"/>
    </source>
</evidence>
<dbReference type="EMBL" id="JAQIZT010000001">
    <property type="protein sequence ID" value="KAJ7015120.1"/>
    <property type="molecule type" value="Genomic_DNA"/>
</dbReference>
<comment type="caution">
    <text evidence="1">The sequence shown here is derived from an EMBL/GenBank/DDBJ whole genome shotgun (WGS) entry which is preliminary data.</text>
</comment>
<sequence length="58" mass="6725">MLPNIFAKHVDILAVVWLNIVESSNQKSYKVWGERVWNYQTRESGDNGNFLGSWNSPK</sequence>
<evidence type="ECO:0000313" key="1">
    <source>
        <dbReference type="EMBL" id="KAJ7015120.1"/>
    </source>
</evidence>
<reference evidence="1 2" key="1">
    <citation type="journal article" date="2023" name="Mol. Ecol. Resour.">
        <title>Chromosome-level genome assembly of a triploid poplar Populus alba 'Berolinensis'.</title>
        <authorList>
            <person name="Chen S."/>
            <person name="Yu Y."/>
            <person name="Wang X."/>
            <person name="Wang S."/>
            <person name="Zhang T."/>
            <person name="Zhou Y."/>
            <person name="He R."/>
            <person name="Meng N."/>
            <person name="Wang Y."/>
            <person name="Liu W."/>
            <person name="Liu Z."/>
            <person name="Liu J."/>
            <person name="Guo Q."/>
            <person name="Huang H."/>
            <person name="Sederoff R.R."/>
            <person name="Wang G."/>
            <person name="Qu G."/>
            <person name="Chen S."/>
        </authorList>
    </citation>
    <scope>NUCLEOTIDE SEQUENCE [LARGE SCALE GENOMIC DNA]</scope>
    <source>
        <strain evidence="1">SC-2020</strain>
    </source>
</reference>
<dbReference type="AlphaFoldDB" id="A0AAD6RU05"/>
<keyword evidence="2" id="KW-1185">Reference proteome</keyword>